<feature type="domain" description="Tyr recombinase" evidence="11">
    <location>
        <begin position="200"/>
        <end position="384"/>
    </location>
</feature>
<dbReference type="Pfam" id="PF22022">
    <property type="entry name" value="Phage_int_M"/>
    <property type="match status" value="1"/>
</dbReference>
<dbReference type="InterPro" id="IPR050808">
    <property type="entry name" value="Phage_Integrase"/>
</dbReference>
<dbReference type="EMBL" id="BK014676">
    <property type="protein sequence ID" value="DAD67382.1"/>
    <property type="molecule type" value="Genomic_DNA"/>
</dbReference>
<evidence type="ECO:0000256" key="8">
    <source>
        <dbReference type="ARBA" id="ARBA00023296"/>
    </source>
</evidence>
<dbReference type="GO" id="GO:0044826">
    <property type="term" value="P:viral genome integration into host DNA"/>
    <property type="evidence" value="ECO:0007669"/>
    <property type="project" value="UniProtKB-KW"/>
</dbReference>
<dbReference type="Gene3D" id="1.10.443.10">
    <property type="entry name" value="Intergrase catalytic core"/>
    <property type="match status" value="1"/>
</dbReference>
<dbReference type="InterPro" id="IPR044068">
    <property type="entry name" value="CB"/>
</dbReference>
<keyword evidence="5 10" id="KW-0238">DNA-binding</keyword>
<comment type="function">
    <text evidence="9">Integrase is necessary for integration of the phage into the host genome by site-specific recombination. In conjunction with excisionase, integrase is also necessary for excision of the prophage from the host genome.</text>
</comment>
<dbReference type="InterPro" id="IPR038488">
    <property type="entry name" value="Integrase_DNA-bd_sf"/>
</dbReference>
<dbReference type="GO" id="GO:0003677">
    <property type="term" value="F:DNA binding"/>
    <property type="evidence" value="ECO:0007669"/>
    <property type="project" value="UniProtKB-UniRule"/>
</dbReference>
<comment type="similarity">
    <text evidence="1">Belongs to the 'phage' integrase family.</text>
</comment>
<evidence type="ECO:0000313" key="13">
    <source>
        <dbReference type="EMBL" id="DAD67382.1"/>
    </source>
</evidence>
<evidence type="ECO:0000256" key="5">
    <source>
        <dbReference type="ARBA" id="ARBA00023125"/>
    </source>
</evidence>
<evidence type="ECO:0000256" key="4">
    <source>
        <dbReference type="ARBA" id="ARBA00022908"/>
    </source>
</evidence>
<dbReference type="Pfam" id="PF00589">
    <property type="entry name" value="Phage_integrase"/>
    <property type="match status" value="1"/>
</dbReference>
<dbReference type="SUPFAM" id="SSF56349">
    <property type="entry name" value="DNA breaking-rejoining enzymes"/>
    <property type="match status" value="1"/>
</dbReference>
<dbReference type="InterPro" id="IPR011010">
    <property type="entry name" value="DNA_brk_join_enz"/>
</dbReference>
<organism evidence="13">
    <name type="scientific">Siphoviridae sp. ctt5z12</name>
    <dbReference type="NCBI Taxonomy" id="2823604"/>
    <lineage>
        <taxon>Viruses</taxon>
        <taxon>Duplodnaviria</taxon>
        <taxon>Heunggongvirae</taxon>
        <taxon>Uroviricota</taxon>
        <taxon>Caudoviricetes</taxon>
    </lineage>
</organism>
<dbReference type="InterPro" id="IPR013762">
    <property type="entry name" value="Integrase-like_cat_sf"/>
</dbReference>
<name>A0A8S5LBP9_9CAUD</name>
<evidence type="ECO:0000256" key="3">
    <source>
        <dbReference type="ARBA" id="ARBA00022679"/>
    </source>
</evidence>
<keyword evidence="3" id="KW-0808">Transferase</keyword>
<dbReference type="Gene3D" id="1.10.150.130">
    <property type="match status" value="1"/>
</dbReference>
<keyword evidence="7" id="KW-1179">Viral genome integration</keyword>
<evidence type="ECO:0000259" key="11">
    <source>
        <dbReference type="PROSITE" id="PS51898"/>
    </source>
</evidence>
<dbReference type="GO" id="GO:0075713">
    <property type="term" value="P:establishment of integrated proviral latency"/>
    <property type="evidence" value="ECO:0007669"/>
    <property type="project" value="UniProtKB-KW"/>
</dbReference>
<protein>
    <recommendedName>
        <fullName evidence="2">Integrase</fullName>
    </recommendedName>
</protein>
<dbReference type="GO" id="GO:0006310">
    <property type="term" value="P:DNA recombination"/>
    <property type="evidence" value="ECO:0007669"/>
    <property type="project" value="UniProtKB-KW"/>
</dbReference>
<dbReference type="PROSITE" id="PS51898">
    <property type="entry name" value="TYR_RECOMBINASE"/>
    <property type="match status" value="1"/>
</dbReference>
<dbReference type="GO" id="GO:0015074">
    <property type="term" value="P:DNA integration"/>
    <property type="evidence" value="ECO:0007669"/>
    <property type="project" value="UniProtKB-KW"/>
</dbReference>
<dbReference type="GO" id="GO:0046718">
    <property type="term" value="P:symbiont entry into host cell"/>
    <property type="evidence" value="ECO:0007669"/>
    <property type="project" value="UniProtKB-KW"/>
</dbReference>
<evidence type="ECO:0000256" key="10">
    <source>
        <dbReference type="PROSITE-ProRule" id="PRU01248"/>
    </source>
</evidence>
<evidence type="ECO:0000256" key="1">
    <source>
        <dbReference type="ARBA" id="ARBA00008857"/>
    </source>
</evidence>
<sequence>MPKLSTQLTITQVKNLKPKDKPYFVSDSDNLLLKIMPNGGKFFIYEFRNKLTNKRQRITIGKLGDISLADAREKRNELKKQLLDGVDISKDENSTTLRAIYAEWIKTKNKINEKHLFWIKRRFEILLLPKLGDADIKEISRKDVINTLAPLLEDEKQETAKKVLGMLNGFYKFALLHEYVEHNIIADIDKQTLIGKRDVKHYAHFTTEAEIKNLIKAIKGYFGDERIKVCALFMLYTVVRGENARFATWGEIDFKNSLWSIPASKMKNGKAHEVFLTDSVKKLLLDYRAGLPLQSELVFPSVKSNIRPISDNTVRSMLRNLGFSNEMITPHGFRATFSTICHERQDEHGQNSDVIELCLAHVEKNKVKDAYNHAKNLKQRAALLQWWSDLLDNLS</sequence>
<evidence type="ECO:0000256" key="9">
    <source>
        <dbReference type="ARBA" id="ARBA00049605"/>
    </source>
</evidence>
<dbReference type="Gene3D" id="3.30.160.390">
    <property type="entry name" value="Integrase, DNA-binding domain"/>
    <property type="match status" value="1"/>
</dbReference>
<dbReference type="InterPro" id="IPR002104">
    <property type="entry name" value="Integrase_catalytic"/>
</dbReference>
<keyword evidence="8" id="KW-1160">Virus entry into host cell</keyword>
<keyword evidence="6" id="KW-0233">DNA recombination</keyword>
<evidence type="ECO:0000259" key="12">
    <source>
        <dbReference type="PROSITE" id="PS51900"/>
    </source>
</evidence>
<evidence type="ECO:0000256" key="6">
    <source>
        <dbReference type="ARBA" id="ARBA00023172"/>
    </source>
</evidence>
<accession>A0A8S5LBP9</accession>
<dbReference type="PANTHER" id="PTHR30629">
    <property type="entry name" value="PROPHAGE INTEGRASE"/>
    <property type="match status" value="1"/>
</dbReference>
<keyword evidence="4" id="KW-0229">DNA integration</keyword>
<dbReference type="CDD" id="cd00801">
    <property type="entry name" value="INT_P4_C"/>
    <property type="match status" value="1"/>
</dbReference>
<dbReference type="PANTHER" id="PTHR30629:SF2">
    <property type="entry name" value="PROPHAGE INTEGRASE INTS-RELATED"/>
    <property type="match status" value="1"/>
</dbReference>
<evidence type="ECO:0000256" key="7">
    <source>
        <dbReference type="ARBA" id="ARBA00023195"/>
    </source>
</evidence>
<dbReference type="InterPro" id="IPR010998">
    <property type="entry name" value="Integrase_recombinase_N"/>
</dbReference>
<dbReference type="GO" id="GO:0016740">
    <property type="term" value="F:transferase activity"/>
    <property type="evidence" value="ECO:0007669"/>
    <property type="project" value="UniProtKB-KW"/>
</dbReference>
<dbReference type="Pfam" id="PF13356">
    <property type="entry name" value="Arm-DNA-bind_3"/>
    <property type="match status" value="1"/>
</dbReference>
<evidence type="ECO:0000256" key="2">
    <source>
        <dbReference type="ARBA" id="ARBA00016082"/>
    </source>
</evidence>
<dbReference type="PROSITE" id="PS51900">
    <property type="entry name" value="CB"/>
    <property type="match status" value="1"/>
</dbReference>
<dbReference type="InterPro" id="IPR025166">
    <property type="entry name" value="Integrase_DNA_bind_dom"/>
</dbReference>
<reference evidence="13" key="1">
    <citation type="journal article" date="2021" name="Proc. Natl. Acad. Sci. U.S.A.">
        <title>A Catalog of Tens of Thousands of Viruses from Human Metagenomes Reveals Hidden Associations with Chronic Diseases.</title>
        <authorList>
            <person name="Tisza M.J."/>
            <person name="Buck C.B."/>
        </authorList>
    </citation>
    <scope>NUCLEOTIDE SEQUENCE</scope>
    <source>
        <strain evidence="13">Ctt5z12</strain>
    </source>
</reference>
<feature type="domain" description="Core-binding (CB)" evidence="12">
    <location>
        <begin position="95"/>
        <end position="175"/>
    </location>
</feature>
<dbReference type="InterPro" id="IPR053876">
    <property type="entry name" value="Phage_int_M"/>
</dbReference>
<proteinExistence type="inferred from homology"/>